<dbReference type="OrthoDB" id="2213137at2759"/>
<feature type="transmembrane region" description="Helical" evidence="3">
    <location>
        <begin position="290"/>
        <end position="311"/>
    </location>
</feature>
<feature type="compositionally biased region" description="Basic and acidic residues" evidence="2">
    <location>
        <begin position="488"/>
        <end position="501"/>
    </location>
</feature>
<dbReference type="Gene3D" id="1.20.1250.20">
    <property type="entry name" value="MFS general substrate transporter like domains"/>
    <property type="match status" value="1"/>
</dbReference>
<reference evidence="5" key="1">
    <citation type="submission" date="2021-04" db="EMBL/GenBank/DDBJ databases">
        <authorList>
            <consortium name="Wellcome Sanger Institute Data Sharing"/>
        </authorList>
    </citation>
    <scope>NUCLEOTIDE SEQUENCE [LARGE SCALE GENOMIC DNA]</scope>
</reference>
<dbReference type="SUPFAM" id="SSF103473">
    <property type="entry name" value="MFS general substrate transporter"/>
    <property type="match status" value="1"/>
</dbReference>
<feature type="transmembrane region" description="Helical" evidence="3">
    <location>
        <begin position="416"/>
        <end position="438"/>
    </location>
</feature>
<evidence type="ECO:0000256" key="1">
    <source>
        <dbReference type="ARBA" id="ARBA00004141"/>
    </source>
</evidence>
<feature type="transmembrane region" description="Helical" evidence="3">
    <location>
        <begin position="24"/>
        <end position="51"/>
    </location>
</feature>
<feature type="transmembrane region" description="Helical" evidence="3">
    <location>
        <begin position="94"/>
        <end position="112"/>
    </location>
</feature>
<feature type="transmembrane region" description="Helical" evidence="3">
    <location>
        <begin position="151"/>
        <end position="174"/>
    </location>
</feature>
<dbReference type="Proteomes" id="UP000265040">
    <property type="component" value="Chromosome 6"/>
</dbReference>
<dbReference type="RefSeq" id="XP_026222414.1">
    <property type="nucleotide sequence ID" value="XM_026366629.1"/>
</dbReference>
<feature type="transmembrane region" description="Helical" evidence="3">
    <location>
        <begin position="444"/>
        <end position="465"/>
    </location>
</feature>
<keyword evidence="6" id="KW-1185">Reference proteome</keyword>
<dbReference type="RefSeq" id="XP_026222412.1">
    <property type="nucleotide sequence ID" value="XM_026366627.1"/>
</dbReference>
<dbReference type="PANTHER" id="PTHR11360">
    <property type="entry name" value="MONOCARBOXYLATE TRANSPORTER"/>
    <property type="match status" value="1"/>
</dbReference>
<feature type="region of interest" description="Disordered" evidence="2">
    <location>
        <begin position="475"/>
        <end position="501"/>
    </location>
</feature>
<dbReference type="GO" id="GO:0016020">
    <property type="term" value="C:membrane"/>
    <property type="evidence" value="ECO:0007669"/>
    <property type="project" value="UniProtKB-SubCell"/>
</dbReference>
<evidence type="ECO:0000256" key="2">
    <source>
        <dbReference type="SAM" id="MobiDB-lite"/>
    </source>
</evidence>
<dbReference type="RefSeq" id="XP_026222415.1">
    <property type="nucleotide sequence ID" value="XM_026366630.1"/>
</dbReference>
<dbReference type="Pfam" id="PF07690">
    <property type="entry name" value="MFS_1"/>
    <property type="match status" value="1"/>
</dbReference>
<dbReference type="GO" id="GO:0008028">
    <property type="term" value="F:monocarboxylic acid transmembrane transporter activity"/>
    <property type="evidence" value="ECO:0007669"/>
    <property type="project" value="TreeGrafter"/>
</dbReference>
<evidence type="ECO:0000313" key="6">
    <source>
        <dbReference type="Proteomes" id="UP000265040"/>
    </source>
</evidence>
<organism evidence="5 6">
    <name type="scientific">Anabas testudineus</name>
    <name type="common">Climbing perch</name>
    <name type="synonym">Anthias testudineus</name>
    <dbReference type="NCBI Taxonomy" id="64144"/>
    <lineage>
        <taxon>Eukaryota</taxon>
        <taxon>Metazoa</taxon>
        <taxon>Chordata</taxon>
        <taxon>Craniata</taxon>
        <taxon>Vertebrata</taxon>
        <taxon>Euteleostomi</taxon>
        <taxon>Actinopterygii</taxon>
        <taxon>Neopterygii</taxon>
        <taxon>Teleostei</taxon>
        <taxon>Neoteleostei</taxon>
        <taxon>Acanthomorphata</taxon>
        <taxon>Anabantaria</taxon>
        <taxon>Anabantiformes</taxon>
        <taxon>Anabantoidei</taxon>
        <taxon>Anabantidae</taxon>
        <taxon>Anabas</taxon>
    </lineage>
</organism>
<protein>
    <recommendedName>
        <fullName evidence="4">Major facilitator superfamily (MFS) profile domain-containing protein</fullName>
    </recommendedName>
</protein>
<comment type="subcellular location">
    <subcellularLocation>
        <location evidence="1">Membrane</location>
        <topology evidence="1">Multi-pass membrane protein</topology>
    </subcellularLocation>
</comment>
<dbReference type="GeneTree" id="ENSGT00940000164450"/>
<dbReference type="InterPro" id="IPR050327">
    <property type="entry name" value="Proton-linked_MCT"/>
</dbReference>
<dbReference type="InterPro" id="IPR011701">
    <property type="entry name" value="MFS"/>
</dbReference>
<sequence>MDSPVKSQRMKNAVAPPSAPDGGYAWFVLLSCFLVFGLTFGIIKAFGVFYIEIHQYFETTATGASWITSVAVATMHIVAPVASALSARYSHRSVVIIGGLICSIGVITGTFARNLIELYFTVGFLNGLGCALTWTPTVTMLGLYFEKRRPVANALASAGECILTFVFTPLFQLLVDSFSWRGALLIVGGLQLNLCVCGMLLRPLTGATHITRVSEVKGEEEHVLLESLAKEGLEQRKPNCVKEEEQRISQGSDQTIKKTYNLKEPEEKPPELRNIILRYVDYTLITNARFMVYSMFGVFAALGFFAPPLFLIPYARSKGIEEYQAAALMSISAVLDLFGRVFFGWVANLRLVATVQQLIVTVILLGTVLLICPLASSFPELAAFSAAYGLVFGATVAIHITVLAEVVGVQRLGSALGFFMLIRSSGGLLGPPIAGFFIDKMSDYGTGFLMAGVALLVSALFLLLLHQMNCRNRGHPHQEPQYATGQKGTREVSELEQKSRT</sequence>
<dbReference type="PANTHER" id="PTHR11360:SF255">
    <property type="entry name" value="MONOCARBOXYLATE TRANSPORTER 2"/>
    <property type="match status" value="1"/>
</dbReference>
<feature type="domain" description="Major facilitator superfamily (MFS) profile" evidence="4">
    <location>
        <begin position="25"/>
        <end position="470"/>
    </location>
</feature>
<dbReference type="PROSITE" id="PS50850">
    <property type="entry name" value="MFS"/>
    <property type="match status" value="1"/>
</dbReference>
<evidence type="ECO:0000256" key="3">
    <source>
        <dbReference type="SAM" id="Phobius"/>
    </source>
</evidence>
<name>A0A7N6BXL9_ANATE</name>
<dbReference type="InterPro" id="IPR020846">
    <property type="entry name" value="MFS_dom"/>
</dbReference>
<evidence type="ECO:0000313" key="5">
    <source>
        <dbReference type="Ensembl" id="ENSATEP00000070430.1"/>
    </source>
</evidence>
<reference evidence="5" key="2">
    <citation type="submission" date="2025-08" db="UniProtKB">
        <authorList>
            <consortium name="Ensembl"/>
        </authorList>
    </citation>
    <scope>IDENTIFICATION</scope>
</reference>
<feature type="transmembrane region" description="Helical" evidence="3">
    <location>
        <begin position="180"/>
        <end position="201"/>
    </location>
</feature>
<proteinExistence type="predicted"/>
<dbReference type="PROSITE" id="PS51257">
    <property type="entry name" value="PROKAR_LIPOPROTEIN"/>
    <property type="match status" value="1"/>
</dbReference>
<feature type="transmembrane region" description="Helical" evidence="3">
    <location>
        <begin position="118"/>
        <end position="144"/>
    </location>
</feature>
<feature type="transmembrane region" description="Helical" evidence="3">
    <location>
        <begin position="358"/>
        <end position="376"/>
    </location>
</feature>
<feature type="transmembrane region" description="Helical" evidence="3">
    <location>
        <begin position="382"/>
        <end position="404"/>
    </location>
</feature>
<keyword evidence="3" id="KW-0472">Membrane</keyword>
<dbReference type="GeneID" id="113166479"/>
<dbReference type="Ensembl" id="ENSATET00000063654.2">
    <property type="protein sequence ID" value="ENSATEP00000070430.1"/>
    <property type="gene ID" value="ENSATEG00000027818.2"/>
</dbReference>
<dbReference type="FunFam" id="1.20.1250.20:FF:000406">
    <property type="entry name" value="Monocarboxylate transporter 2"/>
    <property type="match status" value="1"/>
</dbReference>
<keyword evidence="3" id="KW-1133">Transmembrane helix</keyword>
<keyword evidence="3" id="KW-0812">Transmembrane</keyword>
<accession>A0A7N6BXL9</accession>
<dbReference type="InterPro" id="IPR036259">
    <property type="entry name" value="MFS_trans_sf"/>
</dbReference>
<dbReference type="AlphaFoldDB" id="A0A7N6BXL9"/>
<evidence type="ECO:0000259" key="4">
    <source>
        <dbReference type="PROSITE" id="PS50850"/>
    </source>
</evidence>
<reference evidence="5" key="3">
    <citation type="submission" date="2025-09" db="UniProtKB">
        <authorList>
            <consortium name="Ensembl"/>
        </authorList>
    </citation>
    <scope>IDENTIFICATION</scope>
</reference>
<dbReference type="InParanoid" id="A0A7N6BXL9"/>
<feature type="transmembrane region" description="Helical" evidence="3">
    <location>
        <begin position="323"/>
        <end position="346"/>
    </location>
</feature>
<feature type="transmembrane region" description="Helical" evidence="3">
    <location>
        <begin position="63"/>
        <end position="82"/>
    </location>
</feature>